<feature type="compositionally biased region" description="Basic and acidic residues" evidence="1">
    <location>
        <begin position="39"/>
        <end position="54"/>
    </location>
</feature>
<feature type="region of interest" description="Disordered" evidence="1">
    <location>
        <begin position="1"/>
        <end position="54"/>
    </location>
</feature>
<organism evidence="2 3">
    <name type="scientific">Phaseolus angularis</name>
    <name type="common">Azuki bean</name>
    <name type="synonym">Vigna angularis</name>
    <dbReference type="NCBI Taxonomy" id="3914"/>
    <lineage>
        <taxon>Eukaryota</taxon>
        <taxon>Viridiplantae</taxon>
        <taxon>Streptophyta</taxon>
        <taxon>Embryophyta</taxon>
        <taxon>Tracheophyta</taxon>
        <taxon>Spermatophyta</taxon>
        <taxon>Magnoliopsida</taxon>
        <taxon>eudicotyledons</taxon>
        <taxon>Gunneridae</taxon>
        <taxon>Pentapetalae</taxon>
        <taxon>rosids</taxon>
        <taxon>fabids</taxon>
        <taxon>Fabales</taxon>
        <taxon>Fabaceae</taxon>
        <taxon>Papilionoideae</taxon>
        <taxon>50 kb inversion clade</taxon>
        <taxon>NPAAA clade</taxon>
        <taxon>indigoferoid/millettioid clade</taxon>
        <taxon>Phaseoleae</taxon>
        <taxon>Vigna</taxon>
    </lineage>
</organism>
<proteinExistence type="predicted"/>
<dbReference type="PANTHER" id="PTHR47184">
    <property type="entry name" value="PHOSPHATIDYLINOSITOL 3-AND 4-KINASE FAMILY PROTEIN-RELATED"/>
    <property type="match status" value="1"/>
</dbReference>
<dbReference type="AlphaFoldDB" id="A0A0L9TB33"/>
<feature type="compositionally biased region" description="Polar residues" evidence="1">
    <location>
        <begin position="104"/>
        <end position="113"/>
    </location>
</feature>
<dbReference type="STRING" id="3914.A0A0L9TB33"/>
<feature type="compositionally biased region" description="Low complexity" evidence="1">
    <location>
        <begin position="23"/>
        <end position="33"/>
    </location>
</feature>
<reference evidence="3" key="1">
    <citation type="journal article" date="2015" name="Proc. Natl. Acad. Sci. U.S.A.">
        <title>Genome sequencing of adzuki bean (Vigna angularis) provides insight into high starch and low fat accumulation and domestication.</title>
        <authorList>
            <person name="Yang K."/>
            <person name="Tian Z."/>
            <person name="Chen C."/>
            <person name="Luo L."/>
            <person name="Zhao B."/>
            <person name="Wang Z."/>
            <person name="Yu L."/>
            <person name="Li Y."/>
            <person name="Sun Y."/>
            <person name="Li W."/>
            <person name="Chen Y."/>
            <person name="Li Y."/>
            <person name="Zhang Y."/>
            <person name="Ai D."/>
            <person name="Zhao J."/>
            <person name="Shang C."/>
            <person name="Ma Y."/>
            <person name="Wu B."/>
            <person name="Wang M."/>
            <person name="Gao L."/>
            <person name="Sun D."/>
            <person name="Zhang P."/>
            <person name="Guo F."/>
            <person name="Wang W."/>
            <person name="Li Y."/>
            <person name="Wang J."/>
            <person name="Varshney R.K."/>
            <person name="Wang J."/>
            <person name="Ling H.Q."/>
            <person name="Wan P."/>
        </authorList>
    </citation>
    <scope>NUCLEOTIDE SEQUENCE</scope>
    <source>
        <strain evidence="3">cv. Jingnong 6</strain>
    </source>
</reference>
<protein>
    <submittedName>
        <fullName evidence="2">Uncharacterized protein</fullName>
    </submittedName>
</protein>
<evidence type="ECO:0000313" key="2">
    <source>
        <dbReference type="EMBL" id="KOM27820.1"/>
    </source>
</evidence>
<accession>A0A0L9TB33</accession>
<feature type="non-terminal residue" evidence="2">
    <location>
        <position position="1"/>
    </location>
</feature>
<sequence length="316" mass="34680">VQSVSGTGQAVLPSPTATVIGTSSLSSDTSIFSNLPADSKGDPRRDPRRLDPRRVVVAPGGATVSVTDDNGATKIEFDEAVSSIKPVSLPVRFRKGLEITEADTSFGPSVSSTDLREEDPSSVNMSDETEAIGTDSSSISEFDQFSLDVQVEPTLEDTCLELPQLPPYVELSKEQRRIVKNMVVRHIINSYKHLHGTYCQEFWMPLLARLVAQIDDDEEFIMMLQKHILEDHWIKVDSFPASDKSFSRLLGEVPLLSESSLKILNDLCYSDVIGHDGKVIRDIERVTQGLGAIWSLILGRPQNRQACLGIALKAGT</sequence>
<evidence type="ECO:0000256" key="1">
    <source>
        <dbReference type="SAM" id="MobiDB-lite"/>
    </source>
</evidence>
<dbReference type="Proteomes" id="UP000053144">
    <property type="component" value="Unassembled WGS sequence"/>
</dbReference>
<dbReference type="EMBL" id="KQ258398">
    <property type="protein sequence ID" value="KOM27820.1"/>
    <property type="molecule type" value="Genomic_DNA"/>
</dbReference>
<dbReference type="Gramene" id="KOM27820">
    <property type="protein sequence ID" value="KOM27820"/>
    <property type="gene ID" value="LR48_Vigan464s001700"/>
</dbReference>
<gene>
    <name evidence="2" type="ORF">LR48_Vigan464s001700</name>
</gene>
<name>A0A0L9TB33_PHAAN</name>
<dbReference type="PANTHER" id="PTHR47184:SF3">
    <property type="entry name" value="PHOSPHATIDYLINOSITOL 3-AND 4-KINASE FAMILY PROTEIN-RELATED"/>
    <property type="match status" value="1"/>
</dbReference>
<evidence type="ECO:0000313" key="3">
    <source>
        <dbReference type="Proteomes" id="UP000053144"/>
    </source>
</evidence>
<feature type="region of interest" description="Disordered" evidence="1">
    <location>
        <begin position="104"/>
        <end position="136"/>
    </location>
</feature>